<protein>
    <submittedName>
        <fullName evidence="1">Uncharacterized protein</fullName>
    </submittedName>
</protein>
<accession>A0A2P5BNX4</accession>
<sequence length="85" mass="10343">MKRKKETKWWIAYHTSFREKHLRAACMDWVFASTLFHLINSHPEKSEYESLFLLHFSSHFTHVLRDTWTNAPPKRRVTIINIFII</sequence>
<dbReference type="EMBL" id="JXTC01000485">
    <property type="protein sequence ID" value="PON50501.1"/>
    <property type="molecule type" value="Genomic_DNA"/>
</dbReference>
<keyword evidence="2" id="KW-1185">Reference proteome</keyword>
<dbReference type="AlphaFoldDB" id="A0A2P5BNX4"/>
<name>A0A2P5BNX4_TREOI</name>
<dbReference type="Proteomes" id="UP000237000">
    <property type="component" value="Unassembled WGS sequence"/>
</dbReference>
<reference evidence="2" key="1">
    <citation type="submission" date="2016-06" db="EMBL/GenBank/DDBJ databases">
        <title>Parallel loss of symbiosis genes in relatives of nitrogen-fixing non-legume Parasponia.</title>
        <authorList>
            <person name="Van Velzen R."/>
            <person name="Holmer R."/>
            <person name="Bu F."/>
            <person name="Rutten L."/>
            <person name="Van Zeijl A."/>
            <person name="Liu W."/>
            <person name="Santuari L."/>
            <person name="Cao Q."/>
            <person name="Sharma T."/>
            <person name="Shen D."/>
            <person name="Roswanjaya Y."/>
            <person name="Wardhani T."/>
            <person name="Kalhor M.S."/>
            <person name="Jansen J."/>
            <person name="Van den Hoogen J."/>
            <person name="Gungor B."/>
            <person name="Hartog M."/>
            <person name="Hontelez J."/>
            <person name="Verver J."/>
            <person name="Yang W.-C."/>
            <person name="Schijlen E."/>
            <person name="Repin R."/>
            <person name="Schilthuizen M."/>
            <person name="Schranz E."/>
            <person name="Heidstra R."/>
            <person name="Miyata K."/>
            <person name="Fedorova E."/>
            <person name="Kohlen W."/>
            <person name="Bisseling T."/>
            <person name="Smit S."/>
            <person name="Geurts R."/>
        </authorList>
    </citation>
    <scope>NUCLEOTIDE SEQUENCE [LARGE SCALE GENOMIC DNA]</scope>
    <source>
        <strain evidence="2">cv. RG33-2</strain>
    </source>
</reference>
<dbReference type="InParanoid" id="A0A2P5BNX4"/>
<evidence type="ECO:0000313" key="1">
    <source>
        <dbReference type="EMBL" id="PON50501.1"/>
    </source>
</evidence>
<proteinExistence type="predicted"/>
<evidence type="ECO:0000313" key="2">
    <source>
        <dbReference type="Proteomes" id="UP000237000"/>
    </source>
</evidence>
<organism evidence="1 2">
    <name type="scientific">Trema orientale</name>
    <name type="common">Charcoal tree</name>
    <name type="synonym">Celtis orientalis</name>
    <dbReference type="NCBI Taxonomy" id="63057"/>
    <lineage>
        <taxon>Eukaryota</taxon>
        <taxon>Viridiplantae</taxon>
        <taxon>Streptophyta</taxon>
        <taxon>Embryophyta</taxon>
        <taxon>Tracheophyta</taxon>
        <taxon>Spermatophyta</taxon>
        <taxon>Magnoliopsida</taxon>
        <taxon>eudicotyledons</taxon>
        <taxon>Gunneridae</taxon>
        <taxon>Pentapetalae</taxon>
        <taxon>rosids</taxon>
        <taxon>fabids</taxon>
        <taxon>Rosales</taxon>
        <taxon>Cannabaceae</taxon>
        <taxon>Trema</taxon>
    </lineage>
</organism>
<gene>
    <name evidence="1" type="ORF">TorRG33x02_314270</name>
</gene>
<comment type="caution">
    <text evidence="1">The sequence shown here is derived from an EMBL/GenBank/DDBJ whole genome shotgun (WGS) entry which is preliminary data.</text>
</comment>